<evidence type="ECO:0008006" key="3">
    <source>
        <dbReference type="Google" id="ProtNLM"/>
    </source>
</evidence>
<name>A0A5N6EWR0_9EURO</name>
<accession>A0A5N6EWR0</accession>
<reference evidence="1 2" key="1">
    <citation type="submission" date="2019-04" db="EMBL/GenBank/DDBJ databases">
        <title>Fungal friends and foes A comparative genomics study of 23 Aspergillus species from section Flavi.</title>
        <authorList>
            <consortium name="DOE Joint Genome Institute"/>
            <person name="Kjaerbolling I."/>
            <person name="Vesth T.C."/>
            <person name="Frisvad J.C."/>
            <person name="Nybo J.L."/>
            <person name="Theobald S."/>
            <person name="Kildgaard S."/>
            <person name="Petersen T.I."/>
            <person name="Kuo A."/>
            <person name="Sato A."/>
            <person name="Lyhne E.K."/>
            <person name="Kogle M.E."/>
            <person name="Wiebenga A."/>
            <person name="Kun R.S."/>
            <person name="Lubbers R.J."/>
            <person name="Makela M.R."/>
            <person name="Barry K."/>
            <person name="Chovatia M."/>
            <person name="Clum A."/>
            <person name="Daum C."/>
            <person name="Haridas S."/>
            <person name="He G."/>
            <person name="LaButti K."/>
            <person name="Lipzen A."/>
            <person name="Mondo S."/>
            <person name="Pangilinan J."/>
            <person name="Riley R."/>
            <person name="Salamov A."/>
            <person name="Simmons B.A."/>
            <person name="Magnuson J.K."/>
            <person name="Henrissat B."/>
            <person name="Mortensen U.H."/>
            <person name="Larsen T.O."/>
            <person name="De vries R.P."/>
            <person name="Grigoriev I.V."/>
            <person name="Machida M."/>
            <person name="Baker S.E."/>
            <person name="Andersen M.R."/>
        </authorList>
    </citation>
    <scope>NUCLEOTIDE SEQUENCE [LARGE SCALE GENOMIC DNA]</scope>
    <source>
        <strain evidence="1 2">CBS 126849</strain>
    </source>
</reference>
<sequence>MIEREELCSLRSPWSTSITTIKSHPLISHAYDCIIFYRWTSPDGVHERGRIMARRVAETIKENSRRVWLDQWEMRRNTAPDQVVRRISDIFLCVPKVIILAAPGDWNRFTNADDIHRWEWELSLHSDKKIRILRYGVPETTQEPSKEQLAADLRAHSTRLADLVMKGNIQVRILTLDNLNSILNEVA</sequence>
<dbReference type="AlphaFoldDB" id="A0A5N6EWR0"/>
<keyword evidence="2" id="KW-1185">Reference proteome</keyword>
<organism evidence="1 2">
    <name type="scientific">Aspergillus novoparasiticus</name>
    <dbReference type="NCBI Taxonomy" id="986946"/>
    <lineage>
        <taxon>Eukaryota</taxon>
        <taxon>Fungi</taxon>
        <taxon>Dikarya</taxon>
        <taxon>Ascomycota</taxon>
        <taxon>Pezizomycotina</taxon>
        <taxon>Eurotiomycetes</taxon>
        <taxon>Eurotiomycetidae</taxon>
        <taxon>Eurotiales</taxon>
        <taxon>Aspergillaceae</taxon>
        <taxon>Aspergillus</taxon>
        <taxon>Aspergillus subgen. Circumdati</taxon>
    </lineage>
</organism>
<protein>
    <recommendedName>
        <fullName evidence="3">TIR domain-containing protein</fullName>
    </recommendedName>
</protein>
<dbReference type="Proteomes" id="UP000326799">
    <property type="component" value="Unassembled WGS sequence"/>
</dbReference>
<evidence type="ECO:0000313" key="2">
    <source>
        <dbReference type="Proteomes" id="UP000326799"/>
    </source>
</evidence>
<gene>
    <name evidence="1" type="ORF">BDV33DRAFT_202465</name>
</gene>
<dbReference type="EMBL" id="ML733420">
    <property type="protein sequence ID" value="KAB8221465.1"/>
    <property type="molecule type" value="Genomic_DNA"/>
</dbReference>
<evidence type="ECO:0000313" key="1">
    <source>
        <dbReference type="EMBL" id="KAB8221465.1"/>
    </source>
</evidence>
<proteinExistence type="predicted"/>